<feature type="compositionally biased region" description="Low complexity" evidence="1">
    <location>
        <begin position="472"/>
        <end position="495"/>
    </location>
</feature>
<dbReference type="OMA" id="PIRAAYP"/>
<proteinExistence type="predicted"/>
<accession>M4BDT2</accession>
<dbReference type="EnsemblProtists" id="HpaT804449">
    <property type="protein sequence ID" value="HpaP804449"/>
    <property type="gene ID" value="HpaG804449"/>
</dbReference>
<dbReference type="InParanoid" id="M4BDT2"/>
<dbReference type="eggNOG" id="ENOG502S4WN">
    <property type="taxonomic scope" value="Eukaryota"/>
</dbReference>
<reference evidence="2" key="2">
    <citation type="submission" date="2015-06" db="UniProtKB">
        <authorList>
            <consortium name="EnsemblProtists"/>
        </authorList>
    </citation>
    <scope>IDENTIFICATION</scope>
    <source>
        <strain evidence="2">Emoy2</strain>
    </source>
</reference>
<dbReference type="AlphaFoldDB" id="M4BDT2"/>
<dbReference type="Proteomes" id="UP000011713">
    <property type="component" value="Unassembled WGS sequence"/>
</dbReference>
<feature type="compositionally biased region" description="Polar residues" evidence="1">
    <location>
        <begin position="1"/>
        <end position="10"/>
    </location>
</feature>
<feature type="compositionally biased region" description="Basic and acidic residues" evidence="1">
    <location>
        <begin position="246"/>
        <end position="256"/>
    </location>
</feature>
<feature type="region of interest" description="Disordered" evidence="1">
    <location>
        <begin position="551"/>
        <end position="649"/>
    </location>
</feature>
<evidence type="ECO:0000313" key="3">
    <source>
        <dbReference type="Proteomes" id="UP000011713"/>
    </source>
</evidence>
<feature type="region of interest" description="Disordered" evidence="1">
    <location>
        <begin position="1"/>
        <end position="21"/>
    </location>
</feature>
<feature type="region of interest" description="Disordered" evidence="1">
    <location>
        <begin position="233"/>
        <end position="278"/>
    </location>
</feature>
<feature type="compositionally biased region" description="Polar residues" evidence="1">
    <location>
        <begin position="88"/>
        <end position="97"/>
    </location>
</feature>
<feature type="region of interest" description="Disordered" evidence="1">
    <location>
        <begin position="436"/>
        <end position="520"/>
    </location>
</feature>
<feature type="compositionally biased region" description="Polar residues" evidence="1">
    <location>
        <begin position="266"/>
        <end position="275"/>
    </location>
</feature>
<feature type="region of interest" description="Disordered" evidence="1">
    <location>
        <begin position="34"/>
        <end position="156"/>
    </location>
</feature>
<protein>
    <submittedName>
        <fullName evidence="2">Uncharacterized protein</fullName>
    </submittedName>
</protein>
<dbReference type="VEuPathDB" id="FungiDB:HpaG804449"/>
<feature type="compositionally biased region" description="Polar residues" evidence="1">
    <location>
        <begin position="38"/>
        <end position="48"/>
    </location>
</feature>
<evidence type="ECO:0000313" key="2">
    <source>
        <dbReference type="EnsemblProtists" id="HpaP804449"/>
    </source>
</evidence>
<feature type="compositionally biased region" description="Basic residues" evidence="1">
    <location>
        <begin position="107"/>
        <end position="116"/>
    </location>
</feature>
<dbReference type="HOGENOM" id="CLU_414750_0_0_1"/>
<feature type="region of interest" description="Disordered" evidence="1">
    <location>
        <begin position="336"/>
        <end position="417"/>
    </location>
</feature>
<name>M4BDT2_HYAAE</name>
<feature type="compositionally biased region" description="Polar residues" evidence="1">
    <location>
        <begin position="384"/>
        <end position="416"/>
    </location>
</feature>
<feature type="compositionally biased region" description="Basic residues" evidence="1">
    <location>
        <begin position="49"/>
        <end position="58"/>
    </location>
</feature>
<reference evidence="3" key="1">
    <citation type="journal article" date="2010" name="Science">
        <title>Signatures of adaptation to obligate biotrophy in the Hyaloperonospora arabidopsidis genome.</title>
        <authorList>
            <person name="Baxter L."/>
            <person name="Tripathy S."/>
            <person name="Ishaque N."/>
            <person name="Boot N."/>
            <person name="Cabral A."/>
            <person name="Kemen E."/>
            <person name="Thines M."/>
            <person name="Ah-Fong A."/>
            <person name="Anderson R."/>
            <person name="Badejoko W."/>
            <person name="Bittner-Eddy P."/>
            <person name="Boore J.L."/>
            <person name="Chibucos M.C."/>
            <person name="Coates M."/>
            <person name="Dehal P."/>
            <person name="Delehaunty K."/>
            <person name="Dong S."/>
            <person name="Downton P."/>
            <person name="Dumas B."/>
            <person name="Fabro G."/>
            <person name="Fronick C."/>
            <person name="Fuerstenberg S.I."/>
            <person name="Fulton L."/>
            <person name="Gaulin E."/>
            <person name="Govers F."/>
            <person name="Hughes L."/>
            <person name="Humphray S."/>
            <person name="Jiang R.H."/>
            <person name="Judelson H."/>
            <person name="Kamoun S."/>
            <person name="Kyung K."/>
            <person name="Meijer H."/>
            <person name="Minx P."/>
            <person name="Morris P."/>
            <person name="Nelson J."/>
            <person name="Phuntumart V."/>
            <person name="Qutob D."/>
            <person name="Rehmany A."/>
            <person name="Rougon-Cardoso A."/>
            <person name="Ryden P."/>
            <person name="Torto-Alalibo T."/>
            <person name="Studholme D."/>
            <person name="Wang Y."/>
            <person name="Win J."/>
            <person name="Wood J."/>
            <person name="Clifton S.W."/>
            <person name="Rogers J."/>
            <person name="Van den Ackerveken G."/>
            <person name="Jones J.D."/>
            <person name="McDowell J.M."/>
            <person name="Beynon J."/>
            <person name="Tyler B.M."/>
        </authorList>
    </citation>
    <scope>NUCLEOTIDE SEQUENCE [LARGE SCALE GENOMIC DNA]</scope>
    <source>
        <strain evidence="3">Emoy2</strain>
    </source>
</reference>
<feature type="compositionally biased region" description="Basic residues" evidence="1">
    <location>
        <begin position="568"/>
        <end position="577"/>
    </location>
</feature>
<feature type="compositionally biased region" description="Low complexity" evidence="1">
    <location>
        <begin position="629"/>
        <end position="638"/>
    </location>
</feature>
<dbReference type="EMBL" id="JH598169">
    <property type="status" value="NOT_ANNOTATED_CDS"/>
    <property type="molecule type" value="Genomic_DNA"/>
</dbReference>
<feature type="compositionally biased region" description="Polar residues" evidence="1">
    <location>
        <begin position="499"/>
        <end position="508"/>
    </location>
</feature>
<evidence type="ECO:0000256" key="1">
    <source>
        <dbReference type="SAM" id="MobiDB-lite"/>
    </source>
</evidence>
<dbReference type="STRING" id="559515.M4BDT2"/>
<sequence>MTVSITSNRRGSYRRHHSVDDSEAALAELESELHENISSDQVGVSRTQPPRKLKRGRNGKPSSTSSEISEADSDALADLEHELEQSFGIGSSQTQKSEAPGKMVTRINRKHDRKRPSTGIVSRKSTPAVVPKVNLARATNTRLSAKRPRSDSVASSLSIADSWTVSSIADGDGLAALQAELDATPTLPGRQQSTSISCLLTDQASSFKVRNSTVHDPAAKAKVKQVAQQIAVRASGRSKGSVQPEKCGEPSTEQRVKGKPRALSVLSDSSESKGQAQAEIGLTAEPITSARTSIAAEPRRSTRLIAAASETGSDTVDELERELNASAVALNAVAPSSSLASVKTAPRKRGTIPSKRAAERTCTRISAKKLQRHEVATSFDDDQPSSAQTSTDSKGTQRVSPIVRQGSSRISSVMSDTESDELADLVAELDTIATVRTSATRPRQKRDAPANRVNTRSTSRKKSPASSDEGVSRSGTVRSVVPSPVVTLPDPVSPLRRSSCLSSVAASETESDDVEGSIPDAASTLRRSARLSSLAASDTESDDVEELIAELERGPAVNHAANTEKPKARVRVTRKQSSRVQGVKPKQSRAKKEPKTVRAPRVTRQAAPRKLVAPLSAREPPAAPRNVPSSRRSTRSSSVAFDSGSDDLADLETELQAAYTQR</sequence>
<organism evidence="2 3">
    <name type="scientific">Hyaloperonospora arabidopsidis (strain Emoy2)</name>
    <name type="common">Downy mildew agent</name>
    <name type="synonym">Peronospora arabidopsidis</name>
    <dbReference type="NCBI Taxonomy" id="559515"/>
    <lineage>
        <taxon>Eukaryota</taxon>
        <taxon>Sar</taxon>
        <taxon>Stramenopiles</taxon>
        <taxon>Oomycota</taxon>
        <taxon>Peronosporomycetes</taxon>
        <taxon>Peronosporales</taxon>
        <taxon>Peronosporaceae</taxon>
        <taxon>Hyaloperonospora</taxon>
    </lineage>
</organism>
<keyword evidence="3" id="KW-1185">Reference proteome</keyword>